<dbReference type="VEuPathDB" id="FungiDB:VP01_3153g3"/>
<proteinExistence type="predicted"/>
<keyword evidence="4" id="KW-1185">Reference proteome</keyword>
<evidence type="ECO:0000256" key="2">
    <source>
        <dbReference type="SAM" id="MobiDB-lite"/>
    </source>
</evidence>
<dbReference type="AlphaFoldDB" id="A0A0L6V0Q8"/>
<dbReference type="EMBL" id="LAVV01008117">
    <property type="protein sequence ID" value="KNZ53730.1"/>
    <property type="molecule type" value="Genomic_DNA"/>
</dbReference>
<evidence type="ECO:0000256" key="1">
    <source>
        <dbReference type="ARBA" id="ARBA00022664"/>
    </source>
</evidence>
<dbReference type="InterPro" id="IPR036875">
    <property type="entry name" value="Znf_CCHC_sf"/>
</dbReference>
<accession>A0A0L6V0Q8</accession>
<gene>
    <name evidence="3" type="ORF">VP01_3153g3</name>
</gene>
<dbReference type="SUPFAM" id="SSF57756">
    <property type="entry name" value="Retrovirus zinc finger-like domains"/>
    <property type="match status" value="1"/>
</dbReference>
<organism evidence="3 4">
    <name type="scientific">Puccinia sorghi</name>
    <dbReference type="NCBI Taxonomy" id="27349"/>
    <lineage>
        <taxon>Eukaryota</taxon>
        <taxon>Fungi</taxon>
        <taxon>Dikarya</taxon>
        <taxon>Basidiomycota</taxon>
        <taxon>Pucciniomycotina</taxon>
        <taxon>Pucciniomycetes</taxon>
        <taxon>Pucciniales</taxon>
        <taxon>Pucciniaceae</taxon>
        <taxon>Puccinia</taxon>
    </lineage>
</organism>
<dbReference type="GO" id="GO:0003676">
    <property type="term" value="F:nucleic acid binding"/>
    <property type="evidence" value="ECO:0007669"/>
    <property type="project" value="InterPro"/>
</dbReference>
<feature type="compositionally biased region" description="Polar residues" evidence="2">
    <location>
        <begin position="16"/>
        <end position="38"/>
    </location>
</feature>
<dbReference type="GO" id="GO:0006397">
    <property type="term" value="P:mRNA processing"/>
    <property type="evidence" value="ECO:0007669"/>
    <property type="project" value="UniProtKB-KW"/>
</dbReference>
<evidence type="ECO:0000313" key="3">
    <source>
        <dbReference type="EMBL" id="KNZ53730.1"/>
    </source>
</evidence>
<keyword evidence="1" id="KW-0507">mRNA processing</keyword>
<feature type="region of interest" description="Disordered" evidence="2">
    <location>
        <begin position="16"/>
        <end position="61"/>
    </location>
</feature>
<sequence>MTNLALLSWVHRTVHQQPPATASTLDSSSKPSANSQMAETPPAPTDKAKGLSRLSSSSSQTVMVDHLDRLIEAVNRREPTPARAGIEHTTGINRAIALADAVTKYQNLRKAIELRLDKSGSNFPVWRVLLATTVGIVFKLSKYFDEDATDYQPDRGRLVGILVENSVHVNLVPDIQGKQGWREQSMRYSSSTGGGDRGSVMWRSVEWARWVLNDRNPCRYCWEWGHWVNDCHLKKACKPPLGDPRHLNPNYRLKKTVRAGAVLDSPAVRALKLEACCETCAATKATQAVVSLPSRDICKEPGDVIAADLIGPYKKSVHGCQYVLTFRILRWDWFRQFL</sequence>
<comment type="caution">
    <text evidence="3">The sequence shown here is derived from an EMBL/GenBank/DDBJ whole genome shotgun (WGS) entry which is preliminary data.</text>
</comment>
<dbReference type="GO" id="GO:0008270">
    <property type="term" value="F:zinc ion binding"/>
    <property type="evidence" value="ECO:0007669"/>
    <property type="project" value="InterPro"/>
</dbReference>
<reference evidence="3 4" key="1">
    <citation type="submission" date="2015-08" db="EMBL/GenBank/DDBJ databases">
        <title>Next Generation Sequencing and Analysis of the Genome of Puccinia sorghi L Schw, the Causal Agent of Maize Common Rust.</title>
        <authorList>
            <person name="Rochi L."/>
            <person name="Burguener G."/>
            <person name="Darino M."/>
            <person name="Turjanski A."/>
            <person name="Kreff E."/>
            <person name="Dieguez M.J."/>
            <person name="Sacco F."/>
        </authorList>
    </citation>
    <scope>NUCLEOTIDE SEQUENCE [LARGE SCALE GENOMIC DNA]</scope>
    <source>
        <strain evidence="3 4">RO10H11247</strain>
    </source>
</reference>
<evidence type="ECO:0000313" key="4">
    <source>
        <dbReference type="Proteomes" id="UP000037035"/>
    </source>
</evidence>
<dbReference type="Proteomes" id="UP000037035">
    <property type="component" value="Unassembled WGS sequence"/>
</dbReference>
<evidence type="ECO:0008006" key="5">
    <source>
        <dbReference type="Google" id="ProtNLM"/>
    </source>
</evidence>
<name>A0A0L6V0Q8_9BASI</name>
<dbReference type="OrthoDB" id="2507554at2759"/>
<protein>
    <recommendedName>
        <fullName evidence="5">CCHC-type domain-containing protein</fullName>
    </recommendedName>
</protein>